<dbReference type="Pfam" id="PF08962">
    <property type="entry name" value="Rv2632c-like"/>
    <property type="match status" value="1"/>
</dbReference>
<protein>
    <submittedName>
        <fullName evidence="1">DUF1876 domain-containing protein</fullName>
    </submittedName>
</protein>
<evidence type="ECO:0000313" key="1">
    <source>
        <dbReference type="EMBL" id="TQF06296.1"/>
    </source>
</evidence>
<accession>A0A540WBA9</accession>
<dbReference type="RefSeq" id="WP_141636729.1">
    <property type="nucleotide sequence ID" value="NZ_JBMHHX010000009.1"/>
</dbReference>
<proteinExistence type="predicted"/>
<dbReference type="AlphaFoldDB" id="A0A540WBA9"/>
<organism evidence="1 2">
    <name type="scientific">Kitasatospora acidiphila</name>
    <dbReference type="NCBI Taxonomy" id="2567942"/>
    <lineage>
        <taxon>Bacteria</taxon>
        <taxon>Bacillati</taxon>
        <taxon>Actinomycetota</taxon>
        <taxon>Actinomycetes</taxon>
        <taxon>Kitasatosporales</taxon>
        <taxon>Streptomycetaceae</taxon>
        <taxon>Kitasatospora</taxon>
    </lineage>
</organism>
<dbReference type="OrthoDB" id="3386932at2"/>
<reference evidence="1 2" key="1">
    <citation type="submission" date="2019-06" db="EMBL/GenBank/DDBJ databases">
        <title>Description of Kitasatospora acidophila sp. nov. isolated from pine grove soil, and reclassification of Streptomyces novaecaesareae to Kitasatospora novaeceasareae comb. nov.</title>
        <authorList>
            <person name="Kim M.J."/>
        </authorList>
    </citation>
    <scope>NUCLEOTIDE SEQUENCE [LARGE SCALE GENOMIC DNA]</scope>
    <source>
        <strain evidence="1 2">MMS16-CNU292</strain>
    </source>
</reference>
<dbReference type="Gene3D" id="3.30.160.240">
    <property type="entry name" value="Rv1738"/>
    <property type="match status" value="1"/>
</dbReference>
<gene>
    <name evidence="1" type="ORF">E6W39_33890</name>
</gene>
<name>A0A540WBA9_9ACTN</name>
<evidence type="ECO:0000313" key="2">
    <source>
        <dbReference type="Proteomes" id="UP000319103"/>
    </source>
</evidence>
<sequence>MVMTKTLVGWHIEVEFMEEPPHTAAAAMLRLPDGRELRARGDTSRHPSDPEQLRVGEEVAAARALQELARQLLDKAHIEIDELGKVPSYPL</sequence>
<keyword evidence="2" id="KW-1185">Reference proteome</keyword>
<dbReference type="SUPFAM" id="SSF143212">
    <property type="entry name" value="Rv2632c-like"/>
    <property type="match status" value="1"/>
</dbReference>
<dbReference type="InterPro" id="IPR038070">
    <property type="entry name" value="Rv2632c-like_sf"/>
</dbReference>
<dbReference type="Proteomes" id="UP000319103">
    <property type="component" value="Unassembled WGS sequence"/>
</dbReference>
<comment type="caution">
    <text evidence="1">The sequence shown here is derived from an EMBL/GenBank/DDBJ whole genome shotgun (WGS) entry which is preliminary data.</text>
</comment>
<dbReference type="InterPro" id="IPR015057">
    <property type="entry name" value="Rv2632c-like"/>
</dbReference>
<dbReference type="EMBL" id="VIGB01000003">
    <property type="protein sequence ID" value="TQF06296.1"/>
    <property type="molecule type" value="Genomic_DNA"/>
</dbReference>